<evidence type="ECO:0000313" key="5">
    <source>
        <dbReference type="Proteomes" id="UP000054560"/>
    </source>
</evidence>
<evidence type="ECO:0000256" key="1">
    <source>
        <dbReference type="ARBA" id="ARBA00022729"/>
    </source>
</evidence>
<accession>A0A0L0FDW6</accession>
<dbReference type="GO" id="GO:0045454">
    <property type="term" value="P:cell redox homeostasis"/>
    <property type="evidence" value="ECO:0007669"/>
    <property type="project" value="TreeGrafter"/>
</dbReference>
<dbReference type="GO" id="GO:0005789">
    <property type="term" value="C:endoplasmic reticulum membrane"/>
    <property type="evidence" value="ECO:0007669"/>
    <property type="project" value="TreeGrafter"/>
</dbReference>
<keyword evidence="3" id="KW-0472">Membrane</keyword>
<feature type="transmembrane region" description="Helical" evidence="3">
    <location>
        <begin position="22"/>
        <end position="45"/>
    </location>
</feature>
<protein>
    <recommendedName>
        <fullName evidence="6">Selenoprotein T</fullName>
    </recommendedName>
</protein>
<dbReference type="Gene3D" id="3.40.30.10">
    <property type="entry name" value="Glutaredoxin"/>
    <property type="match status" value="1"/>
</dbReference>
<keyword evidence="5" id="KW-1185">Reference proteome</keyword>
<dbReference type="STRING" id="667725.A0A0L0FDW6"/>
<dbReference type="OrthoDB" id="60822at2759"/>
<dbReference type="InterPro" id="IPR011893">
    <property type="entry name" value="Selenoprotein_Rdx-typ"/>
</dbReference>
<reference evidence="4 5" key="1">
    <citation type="submission" date="2011-02" db="EMBL/GenBank/DDBJ databases">
        <title>The Genome Sequence of Sphaeroforma arctica JP610.</title>
        <authorList>
            <consortium name="The Broad Institute Genome Sequencing Platform"/>
            <person name="Russ C."/>
            <person name="Cuomo C."/>
            <person name="Young S.K."/>
            <person name="Zeng Q."/>
            <person name="Gargeya S."/>
            <person name="Alvarado L."/>
            <person name="Berlin A."/>
            <person name="Chapman S.B."/>
            <person name="Chen Z."/>
            <person name="Freedman E."/>
            <person name="Gellesch M."/>
            <person name="Goldberg J."/>
            <person name="Griggs A."/>
            <person name="Gujja S."/>
            <person name="Heilman E."/>
            <person name="Heiman D."/>
            <person name="Howarth C."/>
            <person name="Mehta T."/>
            <person name="Neiman D."/>
            <person name="Pearson M."/>
            <person name="Roberts A."/>
            <person name="Saif S."/>
            <person name="Shea T."/>
            <person name="Shenoy N."/>
            <person name="Sisk P."/>
            <person name="Stolte C."/>
            <person name="Sykes S."/>
            <person name="White J."/>
            <person name="Yandava C."/>
            <person name="Burger G."/>
            <person name="Gray M.W."/>
            <person name="Holland P.W.H."/>
            <person name="King N."/>
            <person name="Lang F.B.F."/>
            <person name="Roger A.J."/>
            <person name="Ruiz-Trillo I."/>
            <person name="Haas B."/>
            <person name="Nusbaum C."/>
            <person name="Birren B."/>
        </authorList>
    </citation>
    <scope>NUCLEOTIDE SEQUENCE [LARGE SCALE GENOMIC DNA]</scope>
    <source>
        <strain evidence="4 5">JP610</strain>
    </source>
</reference>
<gene>
    <name evidence="4" type="ORF">SARC_13190</name>
</gene>
<dbReference type="Proteomes" id="UP000054560">
    <property type="component" value="Unassembled WGS sequence"/>
</dbReference>
<evidence type="ECO:0000256" key="2">
    <source>
        <dbReference type="ARBA" id="ARBA00023284"/>
    </source>
</evidence>
<dbReference type="EMBL" id="KQ244590">
    <property type="protein sequence ID" value="KNC74258.1"/>
    <property type="molecule type" value="Genomic_DNA"/>
</dbReference>
<keyword evidence="3" id="KW-1133">Transmembrane helix</keyword>
<dbReference type="GeneID" id="25913694"/>
<keyword evidence="1" id="KW-0732">Signal</keyword>
<dbReference type="PANTHER" id="PTHR13544">
    <property type="entry name" value="SELENOPROTEIN T"/>
    <property type="match status" value="1"/>
</dbReference>
<dbReference type="AlphaFoldDB" id="A0A0L0FDW6"/>
<dbReference type="eggNOG" id="KOG3286">
    <property type="taxonomic scope" value="Eukaryota"/>
</dbReference>
<keyword evidence="3" id="KW-0812">Transmembrane</keyword>
<name>A0A0L0FDW6_9EUKA</name>
<organism evidence="4 5">
    <name type="scientific">Sphaeroforma arctica JP610</name>
    <dbReference type="NCBI Taxonomy" id="667725"/>
    <lineage>
        <taxon>Eukaryota</taxon>
        <taxon>Ichthyosporea</taxon>
        <taxon>Ichthyophonida</taxon>
        <taxon>Sphaeroforma</taxon>
    </lineage>
</organism>
<dbReference type="RefSeq" id="XP_014148160.1">
    <property type="nucleotide sequence ID" value="XM_014292685.1"/>
</dbReference>
<sequence length="122" mass="13696">MRNFQGLQVEGVVDSPSPMNAAIARMATILQMTCIALIVFGDKFCAALNRPTPLWYHDIQRSKMMYLGIVWLVGNFFVAQLTTTGAFEVAMGDELLWSKKDTGQLPESIDYLISQVSTRLYQ</sequence>
<dbReference type="Pfam" id="PF10262">
    <property type="entry name" value="Rdx"/>
    <property type="match status" value="1"/>
</dbReference>
<evidence type="ECO:0000313" key="4">
    <source>
        <dbReference type="EMBL" id="KNC74258.1"/>
    </source>
</evidence>
<dbReference type="InterPro" id="IPR019389">
    <property type="entry name" value="Selenoprotein_T"/>
</dbReference>
<keyword evidence="2" id="KW-0676">Redox-active center</keyword>
<proteinExistence type="predicted"/>
<evidence type="ECO:0000256" key="3">
    <source>
        <dbReference type="SAM" id="Phobius"/>
    </source>
</evidence>
<feature type="transmembrane region" description="Helical" evidence="3">
    <location>
        <begin position="66"/>
        <end position="87"/>
    </location>
</feature>
<evidence type="ECO:0008006" key="6">
    <source>
        <dbReference type="Google" id="ProtNLM"/>
    </source>
</evidence>
<dbReference type="PANTHER" id="PTHR13544:SF0">
    <property type="entry name" value="THIOREDOXIN REDUCTASE-LIKE SELENOPROTEIN T"/>
    <property type="match status" value="1"/>
</dbReference>
<dbReference type="GO" id="GO:0004791">
    <property type="term" value="F:thioredoxin-disulfide reductase (NADPH) activity"/>
    <property type="evidence" value="ECO:0007669"/>
    <property type="project" value="TreeGrafter"/>
</dbReference>